<dbReference type="Pfam" id="PF01628">
    <property type="entry name" value="HrcA"/>
    <property type="match status" value="1"/>
</dbReference>
<comment type="function">
    <text evidence="5">Negative regulator of class I heat shock genes (grpE-dnaK-dnaJ and groELS operons). Prevents heat-shock induction of these operons.</text>
</comment>
<dbReference type="InterPro" id="IPR029016">
    <property type="entry name" value="GAF-like_dom_sf"/>
</dbReference>
<keyword evidence="2 5" id="KW-0805">Transcription regulation</keyword>
<dbReference type="Gene3D" id="3.30.450.40">
    <property type="match status" value="1"/>
</dbReference>
<evidence type="ECO:0000259" key="7">
    <source>
        <dbReference type="Pfam" id="PF01628"/>
    </source>
</evidence>
<comment type="similarity">
    <text evidence="5">Belongs to the HrcA family.</text>
</comment>
<keyword evidence="3 5" id="KW-0346">Stress response</keyword>
<dbReference type="AlphaFoldDB" id="A0A0H2MWI5"/>
<accession>A0A0H2MWI5</accession>
<dbReference type="GO" id="GO:0003677">
    <property type="term" value="F:DNA binding"/>
    <property type="evidence" value="ECO:0007669"/>
    <property type="project" value="InterPro"/>
</dbReference>
<dbReference type="OrthoDB" id="9783139at2"/>
<dbReference type="SUPFAM" id="SSF55781">
    <property type="entry name" value="GAF domain-like"/>
    <property type="match status" value="1"/>
</dbReference>
<dbReference type="EMBL" id="LAQL01000006">
    <property type="protein sequence ID" value="KLN61050.1"/>
    <property type="molecule type" value="Genomic_DNA"/>
</dbReference>
<keyword evidence="6" id="KW-0175">Coiled coil</keyword>
<dbReference type="InterPro" id="IPR036390">
    <property type="entry name" value="WH_DNA-bd_sf"/>
</dbReference>
<evidence type="ECO:0000313" key="9">
    <source>
        <dbReference type="Proteomes" id="UP000035444"/>
    </source>
</evidence>
<dbReference type="InterPro" id="IPR036388">
    <property type="entry name" value="WH-like_DNA-bd_sf"/>
</dbReference>
<dbReference type="InterPro" id="IPR002571">
    <property type="entry name" value="HrcA"/>
</dbReference>
<evidence type="ECO:0000256" key="3">
    <source>
        <dbReference type="ARBA" id="ARBA00023016"/>
    </source>
</evidence>
<dbReference type="SUPFAM" id="SSF46785">
    <property type="entry name" value="Winged helix' DNA-binding domain"/>
    <property type="match status" value="1"/>
</dbReference>
<feature type="coiled-coil region" evidence="6">
    <location>
        <begin position="185"/>
        <end position="212"/>
    </location>
</feature>
<evidence type="ECO:0000256" key="4">
    <source>
        <dbReference type="ARBA" id="ARBA00023163"/>
    </source>
</evidence>
<feature type="domain" description="Heat-inducible transcription repressor HrcA C-terminal" evidence="7">
    <location>
        <begin position="104"/>
        <end position="328"/>
    </location>
</feature>
<dbReference type="RefSeq" id="WP_047764283.1">
    <property type="nucleotide sequence ID" value="NZ_LAQL01000006.1"/>
</dbReference>
<dbReference type="PIRSF" id="PIRSF005485">
    <property type="entry name" value="HrcA"/>
    <property type="match status" value="1"/>
</dbReference>
<evidence type="ECO:0000256" key="5">
    <source>
        <dbReference type="HAMAP-Rule" id="MF_00081"/>
    </source>
</evidence>
<dbReference type="STRING" id="1489064.WH96_10720"/>
<dbReference type="PATRIC" id="fig|1489064.4.peg.3444"/>
<evidence type="ECO:0000256" key="1">
    <source>
        <dbReference type="ARBA" id="ARBA00022491"/>
    </source>
</evidence>
<dbReference type="NCBIfam" id="TIGR00331">
    <property type="entry name" value="hrcA"/>
    <property type="match status" value="1"/>
</dbReference>
<name>A0A0H2MWI5_9PROT</name>
<comment type="caution">
    <text evidence="8">The sequence shown here is derived from an EMBL/GenBank/DDBJ whole genome shotgun (WGS) entry which is preliminary data.</text>
</comment>
<keyword evidence="9" id="KW-1185">Reference proteome</keyword>
<protein>
    <recommendedName>
        <fullName evidence="5">Heat-inducible transcription repressor HrcA</fullName>
    </recommendedName>
</protein>
<keyword evidence="4 5" id="KW-0804">Transcription</keyword>
<evidence type="ECO:0000256" key="2">
    <source>
        <dbReference type="ARBA" id="ARBA00023015"/>
    </source>
</evidence>
<dbReference type="InterPro" id="IPR023120">
    <property type="entry name" value="WHTH_transcript_rep_HrcA_IDD"/>
</dbReference>
<sequence>MNDRSREIFRLVVDAYVETGEPIGSRTLSRKLGMDLSAATIRNVMADLEDMGLLFAKHTSAGRLPTDVGLRLYVNGLLEHGNLSKDERSQIKAQCAAGGKSMPQLLEEATGMLSGLSQCAGLVVAPKLSEPLKHIEFVSLAPGRALVVLVSDSGSVENRVVDIPLGLPPSALVEASNFLAARLIGRTLEEAIQEIQTELKEHQAMLDQVSQKVVELGLATWAEDINGSSNGALIVRGQAQLLEDINALEDLERVRHLFSALEKRESLVRLLEMTKTAEGVQIFIGSENELFAQAGCSVVMAPYKNTRQQVVGAIGVIGPTRIDYARIIPMVDYTAKILGRMVG</sequence>
<dbReference type="HAMAP" id="MF_00081">
    <property type="entry name" value="HrcA"/>
    <property type="match status" value="1"/>
</dbReference>
<dbReference type="InterPro" id="IPR021153">
    <property type="entry name" value="HrcA_C"/>
</dbReference>
<proteinExistence type="inferred from homology"/>
<evidence type="ECO:0000256" key="6">
    <source>
        <dbReference type="SAM" id="Coils"/>
    </source>
</evidence>
<dbReference type="GO" id="GO:0045892">
    <property type="term" value="P:negative regulation of DNA-templated transcription"/>
    <property type="evidence" value="ECO:0007669"/>
    <property type="project" value="UniProtKB-UniRule"/>
</dbReference>
<gene>
    <name evidence="5 8" type="primary">hrcA</name>
    <name evidence="8" type="ORF">WH96_10720</name>
</gene>
<dbReference type="PANTHER" id="PTHR34824:SF1">
    <property type="entry name" value="HEAT-INDUCIBLE TRANSCRIPTION REPRESSOR HRCA"/>
    <property type="match status" value="1"/>
</dbReference>
<keyword evidence="1 5" id="KW-0678">Repressor</keyword>
<reference evidence="8 9" key="1">
    <citation type="submission" date="2015-03" db="EMBL/GenBank/DDBJ databases">
        <title>Genome Sequence of Kiloniella spongiae MEBiC09566, isolated from a marine sponge.</title>
        <authorList>
            <person name="Shao Z."/>
            <person name="Wang L."/>
            <person name="Li X."/>
        </authorList>
    </citation>
    <scope>NUCLEOTIDE SEQUENCE [LARGE SCALE GENOMIC DNA]</scope>
    <source>
        <strain evidence="8 9">MEBiC09566</strain>
    </source>
</reference>
<dbReference type="Gene3D" id="3.30.390.60">
    <property type="entry name" value="Heat-inducible transcription repressor hrca homolog, domain 3"/>
    <property type="match status" value="1"/>
</dbReference>
<dbReference type="Gene3D" id="1.10.10.10">
    <property type="entry name" value="Winged helix-like DNA-binding domain superfamily/Winged helix DNA-binding domain"/>
    <property type="match status" value="1"/>
</dbReference>
<evidence type="ECO:0000313" key="8">
    <source>
        <dbReference type="EMBL" id="KLN61050.1"/>
    </source>
</evidence>
<dbReference type="Proteomes" id="UP000035444">
    <property type="component" value="Unassembled WGS sequence"/>
</dbReference>
<organism evidence="8 9">
    <name type="scientific">Kiloniella spongiae</name>
    <dbReference type="NCBI Taxonomy" id="1489064"/>
    <lineage>
        <taxon>Bacteria</taxon>
        <taxon>Pseudomonadati</taxon>
        <taxon>Pseudomonadota</taxon>
        <taxon>Alphaproteobacteria</taxon>
        <taxon>Rhodospirillales</taxon>
        <taxon>Kiloniellaceae</taxon>
        <taxon>Kiloniella</taxon>
    </lineage>
</organism>
<dbReference type="PANTHER" id="PTHR34824">
    <property type="entry name" value="HEAT-INDUCIBLE TRANSCRIPTION REPRESSOR HRCA"/>
    <property type="match status" value="1"/>
</dbReference>